<dbReference type="PANTHER" id="PTHR43685">
    <property type="entry name" value="GLYCOSYLTRANSFERASE"/>
    <property type="match status" value="1"/>
</dbReference>
<organism evidence="2">
    <name type="scientific">uncultured Magnetococcus sp</name>
    <dbReference type="NCBI Taxonomy" id="304587"/>
    <lineage>
        <taxon>Bacteria</taxon>
        <taxon>Pseudomonadati</taxon>
        <taxon>Pseudomonadota</taxon>
        <taxon>Magnetococcia</taxon>
        <taxon>Magnetococcales</taxon>
        <taxon>Magnetococcaceae</taxon>
        <taxon>Magnetococcus</taxon>
        <taxon>environmental samples</taxon>
    </lineage>
</organism>
<dbReference type="InterPro" id="IPR050834">
    <property type="entry name" value="Glycosyltransf_2"/>
</dbReference>
<accession>A0A060C522</accession>
<dbReference type="SUPFAM" id="SSF53448">
    <property type="entry name" value="Nucleotide-diphospho-sugar transferases"/>
    <property type="match status" value="1"/>
</dbReference>
<feature type="domain" description="Glycosyltransferase 2-like" evidence="1">
    <location>
        <begin position="2"/>
        <end position="57"/>
    </location>
</feature>
<evidence type="ECO:0000313" key="2">
    <source>
        <dbReference type="EMBL" id="AIA90022.1"/>
    </source>
</evidence>
<dbReference type="Pfam" id="PF00535">
    <property type="entry name" value="Glycos_transf_2"/>
    <property type="match status" value="1"/>
</dbReference>
<dbReference type="CDD" id="cd00761">
    <property type="entry name" value="Glyco_tranf_GTA_type"/>
    <property type="match status" value="1"/>
</dbReference>
<dbReference type="InterPro" id="IPR001173">
    <property type="entry name" value="Glyco_trans_2-like"/>
</dbReference>
<name>A0A060C522_9PROT</name>
<reference evidence="2" key="1">
    <citation type="journal article" date="2013" name="Environ. Microbiol.">
        <title>Seasonally variable intestinal metagenomes of the red palm weevil (Rhynchophorus ferrugineus).</title>
        <authorList>
            <person name="Jia S."/>
            <person name="Zhang X."/>
            <person name="Zhang G."/>
            <person name="Yin A."/>
            <person name="Zhang S."/>
            <person name="Li F."/>
            <person name="Wang L."/>
            <person name="Zhao D."/>
            <person name="Yun Q."/>
            <person name="Tala"/>
            <person name="Wang J."/>
            <person name="Sun G."/>
            <person name="Baabdullah M."/>
            <person name="Yu X."/>
            <person name="Hu S."/>
            <person name="Al-Mssallem I.S."/>
            <person name="Yu J."/>
        </authorList>
    </citation>
    <scope>NUCLEOTIDE SEQUENCE</scope>
</reference>
<dbReference type="InterPro" id="IPR029044">
    <property type="entry name" value="Nucleotide-diphossugar_trans"/>
</dbReference>
<dbReference type="EMBL" id="KF122725">
    <property type="protein sequence ID" value="AIA90022.1"/>
    <property type="molecule type" value="Genomic_DNA"/>
</dbReference>
<protein>
    <submittedName>
        <fullName evidence="2">Glycos_transf_2</fullName>
    </submittedName>
</protein>
<evidence type="ECO:0000259" key="1">
    <source>
        <dbReference type="Pfam" id="PF00535"/>
    </source>
</evidence>
<proteinExistence type="predicted"/>
<feature type="non-terminal residue" evidence="2">
    <location>
        <position position="103"/>
    </location>
</feature>
<sequence>MSNYNCGTFIRRTLESILAQTYTDWEAVVVDDGSSDNSREVIFEYSQRDSRIKPFLLKKIRACVPDSISRWNMQWGNILRGLIQTILGTGKTRGPDGIYGTTS</sequence>
<dbReference type="Gene3D" id="3.90.550.10">
    <property type="entry name" value="Spore Coat Polysaccharide Biosynthesis Protein SpsA, Chain A"/>
    <property type="match status" value="1"/>
</dbReference>
<dbReference type="PANTHER" id="PTHR43685:SF2">
    <property type="entry name" value="GLYCOSYLTRANSFERASE 2-LIKE DOMAIN-CONTAINING PROTEIN"/>
    <property type="match status" value="1"/>
</dbReference>
<dbReference type="AlphaFoldDB" id="A0A060C522"/>